<evidence type="ECO:0000313" key="4">
    <source>
        <dbReference type="Proteomes" id="UP000546031"/>
    </source>
</evidence>
<sequence length="176" mass="19126">MRFTTMILAGALAFSGVIAAPTFAEDSATETASEVERPAATLADMAWLEGSWEGKGIGGNPAGETFTYADENQMVGHFWQGDSEGGIEFYELITVTPDGDSLTMRLKHFTSDLTGWEGKEGSAALEFPLMERSDDTWKFGPVTFTQEGSDKLHVSVAVRKDDGSLGSFDFTYDRVK</sequence>
<protein>
    <recommendedName>
        <fullName evidence="2">DUF6265 domain-containing protein</fullName>
    </recommendedName>
</protein>
<evidence type="ECO:0000259" key="2">
    <source>
        <dbReference type="Pfam" id="PF19780"/>
    </source>
</evidence>
<feature type="signal peptide" evidence="1">
    <location>
        <begin position="1"/>
        <end position="19"/>
    </location>
</feature>
<comment type="caution">
    <text evidence="3">The sequence shown here is derived from an EMBL/GenBank/DDBJ whole genome shotgun (WGS) entry which is preliminary data.</text>
</comment>
<keyword evidence="1" id="KW-0732">Signal</keyword>
<dbReference type="InterPro" id="IPR012674">
    <property type="entry name" value="Calycin"/>
</dbReference>
<dbReference type="Proteomes" id="UP000546031">
    <property type="component" value="Unassembled WGS sequence"/>
</dbReference>
<dbReference type="EMBL" id="JABWTA010000001">
    <property type="protein sequence ID" value="NVE95154.1"/>
    <property type="molecule type" value="Genomic_DNA"/>
</dbReference>
<dbReference type="AlphaFoldDB" id="A0A850H7B0"/>
<evidence type="ECO:0000313" key="3">
    <source>
        <dbReference type="EMBL" id="NVE95154.1"/>
    </source>
</evidence>
<feature type="domain" description="DUF6265" evidence="2">
    <location>
        <begin position="46"/>
        <end position="157"/>
    </location>
</feature>
<dbReference type="RefSeq" id="WP_176273345.1">
    <property type="nucleotide sequence ID" value="NZ_JABWTA010000001.1"/>
</dbReference>
<organism evidence="3 4">
    <name type="scientific">Altererythrobacter lutimaris</name>
    <dbReference type="NCBI Taxonomy" id="2743979"/>
    <lineage>
        <taxon>Bacteria</taxon>
        <taxon>Pseudomonadati</taxon>
        <taxon>Pseudomonadota</taxon>
        <taxon>Alphaproteobacteria</taxon>
        <taxon>Sphingomonadales</taxon>
        <taxon>Erythrobacteraceae</taxon>
        <taxon>Altererythrobacter</taxon>
    </lineage>
</organism>
<accession>A0A850H7B0</accession>
<feature type="chain" id="PRO_5032309395" description="DUF6265 domain-containing protein" evidence="1">
    <location>
        <begin position="20"/>
        <end position="176"/>
    </location>
</feature>
<name>A0A850H7B0_9SPHN</name>
<reference evidence="3 4" key="1">
    <citation type="submission" date="2020-06" db="EMBL/GenBank/DDBJ databases">
        <title>Altererythrobacter lutimaris sp. nov., a marine bacterium isolated from a tidal flat.</title>
        <authorList>
            <person name="Kim D."/>
            <person name="Yoo Y."/>
            <person name="Kim J.-J."/>
        </authorList>
    </citation>
    <scope>NUCLEOTIDE SEQUENCE [LARGE SCALE GENOMIC DNA]</scope>
    <source>
        <strain evidence="3 4">JGD-16</strain>
    </source>
</reference>
<keyword evidence="4" id="KW-1185">Reference proteome</keyword>
<gene>
    <name evidence="3" type="ORF">HUO12_09615</name>
</gene>
<dbReference type="Gene3D" id="2.40.128.20">
    <property type="match status" value="1"/>
</dbReference>
<dbReference type="Pfam" id="PF19780">
    <property type="entry name" value="DUF6265"/>
    <property type="match status" value="1"/>
</dbReference>
<evidence type="ECO:0000256" key="1">
    <source>
        <dbReference type="SAM" id="SignalP"/>
    </source>
</evidence>
<proteinExistence type="predicted"/>
<dbReference type="InterPro" id="IPR046232">
    <property type="entry name" value="DUF6265"/>
</dbReference>